<dbReference type="AlphaFoldDB" id="A0A1G1VR29"/>
<evidence type="ECO:0000256" key="1">
    <source>
        <dbReference type="ARBA" id="ARBA00022670"/>
    </source>
</evidence>
<evidence type="ECO:0000313" key="7">
    <source>
        <dbReference type="Proteomes" id="UP000179233"/>
    </source>
</evidence>
<sequence length="249" mass="29065">MSKVFTLLFVIAALLYVFLLQRFRIAPPTNAINQQYRSVFLHSQLLRKLFFLDRPGDNRFVYFSPQRTKLFIEVDYQMHRSSHTEIESWMSDLAFDTLGRNEVEVEVSEENRIEDIEEFSDKALRALERNTRNLAPHGDGSYLHILYVSRSSSFPSNTGLTLSGDVIFIFKDSIWGLSERSSVRALIEESTLRHEFGHLLGLEHVDRPDCVMAERVEVYGNRRFQFENIPLDFCEESKSSLRSIQEEAW</sequence>
<protein>
    <recommendedName>
        <fullName evidence="5">Peptidase M10 metallopeptidase domain-containing protein</fullName>
    </recommendedName>
</protein>
<dbReference type="Gene3D" id="3.40.390.10">
    <property type="entry name" value="Collagenase (Catalytic Domain)"/>
    <property type="match status" value="1"/>
</dbReference>
<evidence type="ECO:0000259" key="5">
    <source>
        <dbReference type="Pfam" id="PF00413"/>
    </source>
</evidence>
<keyword evidence="1" id="KW-0645">Protease</keyword>
<feature type="domain" description="Peptidase M10 metallopeptidase" evidence="5">
    <location>
        <begin position="163"/>
        <end position="227"/>
    </location>
</feature>
<evidence type="ECO:0000256" key="3">
    <source>
        <dbReference type="ARBA" id="ARBA00022801"/>
    </source>
</evidence>
<dbReference type="EMBL" id="MHCJ01000006">
    <property type="protein sequence ID" value="OGY17830.1"/>
    <property type="molecule type" value="Genomic_DNA"/>
</dbReference>
<gene>
    <name evidence="6" type="ORF">A2786_00710</name>
</gene>
<dbReference type="GO" id="GO:0008270">
    <property type="term" value="F:zinc ion binding"/>
    <property type="evidence" value="ECO:0007669"/>
    <property type="project" value="InterPro"/>
</dbReference>
<name>A0A1G1VR29_9BACT</name>
<evidence type="ECO:0000313" key="6">
    <source>
        <dbReference type="EMBL" id="OGY17830.1"/>
    </source>
</evidence>
<reference evidence="6 7" key="1">
    <citation type="journal article" date="2016" name="Nat. Commun.">
        <title>Thousands of microbial genomes shed light on interconnected biogeochemical processes in an aquifer system.</title>
        <authorList>
            <person name="Anantharaman K."/>
            <person name="Brown C.T."/>
            <person name="Hug L.A."/>
            <person name="Sharon I."/>
            <person name="Castelle C.J."/>
            <person name="Probst A.J."/>
            <person name="Thomas B.C."/>
            <person name="Singh A."/>
            <person name="Wilkins M.J."/>
            <person name="Karaoz U."/>
            <person name="Brodie E.L."/>
            <person name="Williams K.H."/>
            <person name="Hubbard S.S."/>
            <person name="Banfield J.F."/>
        </authorList>
    </citation>
    <scope>NUCLEOTIDE SEQUENCE [LARGE SCALE GENOMIC DNA]</scope>
</reference>
<evidence type="ECO:0000256" key="4">
    <source>
        <dbReference type="ARBA" id="ARBA00022833"/>
    </source>
</evidence>
<keyword evidence="3" id="KW-0378">Hydrolase</keyword>
<evidence type="ECO:0000256" key="2">
    <source>
        <dbReference type="ARBA" id="ARBA00022723"/>
    </source>
</evidence>
<keyword evidence="4" id="KW-0862">Zinc</keyword>
<accession>A0A1G1VR29</accession>
<dbReference type="InterPro" id="IPR001818">
    <property type="entry name" value="Pept_M10_metallopeptidase"/>
</dbReference>
<dbReference type="Pfam" id="PF00413">
    <property type="entry name" value="Peptidase_M10"/>
    <property type="match status" value="1"/>
</dbReference>
<proteinExistence type="predicted"/>
<keyword evidence="2" id="KW-0479">Metal-binding</keyword>
<organism evidence="6 7">
    <name type="scientific">Candidatus Chisholmbacteria bacterium RIFCSPHIGHO2_01_FULL_52_32</name>
    <dbReference type="NCBI Taxonomy" id="1797591"/>
    <lineage>
        <taxon>Bacteria</taxon>
        <taxon>Candidatus Chisholmiibacteriota</taxon>
    </lineage>
</organism>
<dbReference type="InterPro" id="IPR024079">
    <property type="entry name" value="MetalloPept_cat_dom_sf"/>
</dbReference>
<comment type="caution">
    <text evidence="6">The sequence shown here is derived from an EMBL/GenBank/DDBJ whole genome shotgun (WGS) entry which is preliminary data.</text>
</comment>
<dbReference type="GO" id="GO:0006508">
    <property type="term" value="P:proteolysis"/>
    <property type="evidence" value="ECO:0007669"/>
    <property type="project" value="UniProtKB-KW"/>
</dbReference>
<dbReference type="Proteomes" id="UP000179233">
    <property type="component" value="Unassembled WGS sequence"/>
</dbReference>
<dbReference type="GO" id="GO:0031012">
    <property type="term" value="C:extracellular matrix"/>
    <property type="evidence" value="ECO:0007669"/>
    <property type="project" value="InterPro"/>
</dbReference>
<dbReference type="SUPFAM" id="SSF55486">
    <property type="entry name" value="Metalloproteases ('zincins'), catalytic domain"/>
    <property type="match status" value="1"/>
</dbReference>
<dbReference type="GO" id="GO:0004222">
    <property type="term" value="F:metalloendopeptidase activity"/>
    <property type="evidence" value="ECO:0007669"/>
    <property type="project" value="InterPro"/>
</dbReference>